<evidence type="ECO:0000256" key="5">
    <source>
        <dbReference type="ARBA" id="ARBA00023253"/>
    </source>
</evidence>
<dbReference type="InterPro" id="IPR019378">
    <property type="entry name" value="GDP-Fuc_O-FucTrfase"/>
</dbReference>
<keyword evidence="6" id="KW-0119">Carbohydrate metabolism</keyword>
<dbReference type="GO" id="GO:0046922">
    <property type="term" value="F:peptide-O-fucosyltransferase activity"/>
    <property type="evidence" value="ECO:0007669"/>
    <property type="project" value="InterPro"/>
</dbReference>
<dbReference type="PANTHER" id="PTHR13398:SF0">
    <property type="entry name" value="GDP-FUCOSE PROTEIN O-FUCOSYLTRANSFERASE 2"/>
    <property type="match status" value="1"/>
</dbReference>
<gene>
    <name evidence="9" type="ORF">M407DRAFT_75322</name>
</gene>
<evidence type="ECO:0000256" key="7">
    <source>
        <dbReference type="ARBA" id="ARBA00025803"/>
    </source>
</evidence>
<evidence type="ECO:0000256" key="2">
    <source>
        <dbReference type="ARBA" id="ARBA00004922"/>
    </source>
</evidence>
<evidence type="ECO:0000313" key="10">
    <source>
        <dbReference type="Proteomes" id="UP000054248"/>
    </source>
</evidence>
<comment type="subcellular location">
    <subcellularLocation>
        <location evidence="1">Endoplasmic reticulum</location>
    </subcellularLocation>
</comment>
<comment type="similarity">
    <text evidence="7">Belongs to the glycosyltransferase 68 family.</text>
</comment>
<sequence>MSPLGNQRSYYDPANAVPESQAARHEISAFDPSLLDSRHYVKGPATGRFRGVYVCRVAFEDVAHETRTDNLKEEFQYVTAWNYAGMSESRLALINLLFLAYMSHRIPILPPFMPASSHIGRNGPVLQFSDVYDLPRLREALNWPILEWSDVKKAKYNETFDSHNSEMEGVEKEVLGCWGAQQAFDKNNRPTHSVTPGFLNLEVVYTPVPFFTKLQPKYPPDTHVSFSGLASVLRPVGRAEALAAPSAKNHTSFIPHLKDQFHPPDEQLGCFDNMYFVGSKDTFEWQERHGPAWNLVGTEAKFNPKLYELTSSYLRKVFGGEEIPLYIAVHIRRTDFKAACKGAAIKDCFASLSDYGERVKQVQEELRQRYGSTSPRGKVTEVLVSSDEDDPEFWKDVRDLGWKYVDHEAMETVNNHGLWYPALLDIVIHSRAAGFVGTDRSTMSLVAARRVNDWHGGATRQVSWGKK</sequence>
<dbReference type="GO" id="GO:0005783">
    <property type="term" value="C:endoplasmic reticulum"/>
    <property type="evidence" value="ECO:0007669"/>
    <property type="project" value="UniProtKB-SubCell"/>
</dbReference>
<evidence type="ECO:0000313" key="9">
    <source>
        <dbReference type="EMBL" id="KIO25773.1"/>
    </source>
</evidence>
<evidence type="ECO:0000256" key="3">
    <source>
        <dbReference type="ARBA" id="ARBA00022679"/>
    </source>
</evidence>
<proteinExistence type="inferred from homology"/>
<dbReference type="CDD" id="cd11296">
    <property type="entry name" value="O-FucT_like"/>
    <property type="match status" value="1"/>
</dbReference>
<comment type="pathway">
    <text evidence="2">Protein modification; protein glycosylation.</text>
</comment>
<protein>
    <recommendedName>
        <fullName evidence="8">GDP-fucose protein O-fucosyltransferase 2</fullName>
    </recommendedName>
</protein>
<dbReference type="InterPro" id="IPR045130">
    <property type="entry name" value="OFUT2-like"/>
</dbReference>
<dbReference type="Proteomes" id="UP000054248">
    <property type="component" value="Unassembled WGS sequence"/>
</dbReference>
<dbReference type="PANTHER" id="PTHR13398">
    <property type="entry name" value="GDP-FUCOSE PROTEIN O-FUCOSYLTRANSFERASE 2"/>
    <property type="match status" value="1"/>
</dbReference>
<evidence type="ECO:0000256" key="8">
    <source>
        <dbReference type="ARBA" id="ARBA00026232"/>
    </source>
</evidence>
<evidence type="ECO:0000256" key="4">
    <source>
        <dbReference type="ARBA" id="ARBA00022824"/>
    </source>
</evidence>
<keyword evidence="10" id="KW-1185">Reference proteome</keyword>
<dbReference type="Pfam" id="PF10250">
    <property type="entry name" value="O-FucT"/>
    <property type="match status" value="1"/>
</dbReference>
<keyword evidence="5" id="KW-0294">Fucose metabolism</keyword>
<organism evidence="9 10">
    <name type="scientific">Tulasnella calospora MUT 4182</name>
    <dbReference type="NCBI Taxonomy" id="1051891"/>
    <lineage>
        <taxon>Eukaryota</taxon>
        <taxon>Fungi</taxon>
        <taxon>Dikarya</taxon>
        <taxon>Basidiomycota</taxon>
        <taxon>Agaricomycotina</taxon>
        <taxon>Agaricomycetes</taxon>
        <taxon>Cantharellales</taxon>
        <taxon>Tulasnellaceae</taxon>
        <taxon>Tulasnella</taxon>
    </lineage>
</organism>
<dbReference type="STRING" id="1051891.A0A0C3KWE6"/>
<accession>A0A0C3KWE6</accession>
<evidence type="ECO:0000256" key="6">
    <source>
        <dbReference type="ARBA" id="ARBA00023277"/>
    </source>
</evidence>
<dbReference type="Gene3D" id="3.40.50.11350">
    <property type="match status" value="1"/>
</dbReference>
<name>A0A0C3KWE6_9AGAM</name>
<dbReference type="AlphaFoldDB" id="A0A0C3KWE6"/>
<reference evidence="10" key="2">
    <citation type="submission" date="2015-01" db="EMBL/GenBank/DDBJ databases">
        <title>Evolutionary Origins and Diversification of the Mycorrhizal Mutualists.</title>
        <authorList>
            <consortium name="DOE Joint Genome Institute"/>
            <consortium name="Mycorrhizal Genomics Consortium"/>
            <person name="Kohler A."/>
            <person name="Kuo A."/>
            <person name="Nagy L.G."/>
            <person name="Floudas D."/>
            <person name="Copeland A."/>
            <person name="Barry K.W."/>
            <person name="Cichocki N."/>
            <person name="Veneault-Fourrey C."/>
            <person name="LaButti K."/>
            <person name="Lindquist E.A."/>
            <person name="Lipzen A."/>
            <person name="Lundell T."/>
            <person name="Morin E."/>
            <person name="Murat C."/>
            <person name="Riley R."/>
            <person name="Ohm R."/>
            <person name="Sun H."/>
            <person name="Tunlid A."/>
            <person name="Henrissat B."/>
            <person name="Grigoriev I.V."/>
            <person name="Hibbett D.S."/>
            <person name="Martin F."/>
        </authorList>
    </citation>
    <scope>NUCLEOTIDE SEQUENCE [LARGE SCALE GENOMIC DNA]</scope>
    <source>
        <strain evidence="10">MUT 4182</strain>
    </source>
</reference>
<dbReference type="GO" id="GO:0006004">
    <property type="term" value="P:fucose metabolic process"/>
    <property type="evidence" value="ECO:0007669"/>
    <property type="project" value="UniProtKB-KW"/>
</dbReference>
<reference evidence="9 10" key="1">
    <citation type="submission" date="2014-04" db="EMBL/GenBank/DDBJ databases">
        <authorList>
            <consortium name="DOE Joint Genome Institute"/>
            <person name="Kuo A."/>
            <person name="Girlanda M."/>
            <person name="Perotto S."/>
            <person name="Kohler A."/>
            <person name="Nagy L.G."/>
            <person name="Floudas D."/>
            <person name="Copeland A."/>
            <person name="Barry K.W."/>
            <person name="Cichocki N."/>
            <person name="Veneault-Fourrey C."/>
            <person name="LaButti K."/>
            <person name="Lindquist E.A."/>
            <person name="Lipzen A."/>
            <person name="Lundell T."/>
            <person name="Morin E."/>
            <person name="Murat C."/>
            <person name="Sun H."/>
            <person name="Tunlid A."/>
            <person name="Henrissat B."/>
            <person name="Grigoriev I.V."/>
            <person name="Hibbett D.S."/>
            <person name="Martin F."/>
            <person name="Nordberg H.P."/>
            <person name="Cantor M.N."/>
            <person name="Hua S.X."/>
        </authorList>
    </citation>
    <scope>NUCLEOTIDE SEQUENCE [LARGE SCALE GENOMIC DNA]</scope>
    <source>
        <strain evidence="9 10">MUT 4182</strain>
    </source>
</reference>
<keyword evidence="4" id="KW-0256">Endoplasmic reticulum</keyword>
<evidence type="ECO:0000256" key="1">
    <source>
        <dbReference type="ARBA" id="ARBA00004240"/>
    </source>
</evidence>
<dbReference type="EMBL" id="KN823036">
    <property type="protein sequence ID" value="KIO25773.1"/>
    <property type="molecule type" value="Genomic_DNA"/>
</dbReference>
<dbReference type="HOGENOM" id="CLU_032339_0_0_1"/>
<dbReference type="OrthoDB" id="423313at2759"/>
<keyword evidence="3" id="KW-0808">Transferase</keyword>